<feature type="domain" description="Gram-positive cocci surface proteins LPxTG" evidence="8">
    <location>
        <begin position="207"/>
        <end position="238"/>
    </location>
</feature>
<dbReference type="PROSITE" id="PS50978">
    <property type="entry name" value="NEAT"/>
    <property type="match status" value="1"/>
</dbReference>
<keyword evidence="4 7" id="KW-0732">Signal</keyword>
<evidence type="ECO:0000259" key="8">
    <source>
        <dbReference type="PROSITE" id="PS50847"/>
    </source>
</evidence>
<name>A0A4U9RIN6_HATHI</name>
<reference evidence="10 11" key="1">
    <citation type="submission" date="2019-05" db="EMBL/GenBank/DDBJ databases">
        <authorList>
            <consortium name="Pathogen Informatics"/>
        </authorList>
    </citation>
    <scope>NUCLEOTIDE SEQUENCE [LARGE SCALE GENOMIC DNA]</scope>
    <source>
        <strain evidence="10 11">NCTC503</strain>
    </source>
</reference>
<evidence type="ECO:0000256" key="7">
    <source>
        <dbReference type="SAM" id="SignalP"/>
    </source>
</evidence>
<evidence type="ECO:0000256" key="6">
    <source>
        <dbReference type="SAM" id="MobiDB-lite"/>
    </source>
</evidence>
<dbReference type="PROSITE" id="PS50847">
    <property type="entry name" value="GRAM_POS_ANCHORING"/>
    <property type="match status" value="1"/>
</dbReference>
<dbReference type="GO" id="GO:0030313">
    <property type="term" value="C:cell envelope"/>
    <property type="evidence" value="ECO:0007669"/>
    <property type="project" value="UniProtKB-SubCell"/>
</dbReference>
<dbReference type="KEGG" id="hhw:NCTC503_01750"/>
<dbReference type="InterPro" id="IPR019931">
    <property type="entry name" value="LPXTG_anchor"/>
</dbReference>
<feature type="signal peptide" evidence="7">
    <location>
        <begin position="1"/>
        <end position="27"/>
    </location>
</feature>
<evidence type="ECO:0000256" key="4">
    <source>
        <dbReference type="ARBA" id="ARBA00022729"/>
    </source>
</evidence>
<keyword evidence="2" id="KW-0134">Cell wall</keyword>
<keyword evidence="3" id="KW-0964">Secreted</keyword>
<dbReference type="Gene3D" id="2.60.40.1850">
    <property type="match status" value="1"/>
</dbReference>
<dbReference type="AlphaFoldDB" id="A0A4U9RIN6"/>
<dbReference type="OrthoDB" id="1929775at2"/>
<evidence type="ECO:0000256" key="2">
    <source>
        <dbReference type="ARBA" id="ARBA00022512"/>
    </source>
</evidence>
<proteinExistence type="predicted"/>
<dbReference type="EMBL" id="LR590481">
    <property type="protein sequence ID" value="VTQ91146.1"/>
    <property type="molecule type" value="Genomic_DNA"/>
</dbReference>
<evidence type="ECO:0000256" key="1">
    <source>
        <dbReference type="ARBA" id="ARBA00004196"/>
    </source>
</evidence>
<dbReference type="Proteomes" id="UP000308489">
    <property type="component" value="Chromosome 1"/>
</dbReference>
<evidence type="ECO:0000259" key="9">
    <source>
        <dbReference type="PROSITE" id="PS50978"/>
    </source>
</evidence>
<dbReference type="InterPro" id="IPR006635">
    <property type="entry name" value="NEAT_dom"/>
</dbReference>
<dbReference type="CDD" id="cd06920">
    <property type="entry name" value="NEAT"/>
    <property type="match status" value="1"/>
</dbReference>
<sequence length="238" mass="26281">MKSKFIKITLTTALVASILIPSKKAFAMDMNKKVANPAGNLISVIAIQNNKLKDGKYNVGIQTLKEKSDELSMAGQYVDSNAVIDVKDGNISIGIKIMRNDWMKNIKVSVDNSNVDYKLIKHDNENKVATLKFSIPSTKSNIKFRANIEPMGNTEVSFRTKLKDDMQKISDKENKEDKSNGNTEKNTKNVEGKKSNKGVAKSNAKELPQTGLPIKSSNLFVVGGLSTIIGAMLFKRRK</sequence>
<dbReference type="SUPFAM" id="SSF158911">
    <property type="entry name" value="NEAT domain-like"/>
    <property type="match status" value="1"/>
</dbReference>
<evidence type="ECO:0000313" key="11">
    <source>
        <dbReference type="Proteomes" id="UP000308489"/>
    </source>
</evidence>
<evidence type="ECO:0000256" key="5">
    <source>
        <dbReference type="ARBA" id="ARBA00023088"/>
    </source>
</evidence>
<keyword evidence="11" id="KW-1185">Reference proteome</keyword>
<gene>
    <name evidence="10" type="ORF">NCTC503_01750</name>
</gene>
<feature type="domain" description="NEAT" evidence="9">
    <location>
        <begin position="52"/>
        <end position="178"/>
    </location>
</feature>
<dbReference type="Pfam" id="PF00746">
    <property type="entry name" value="Gram_pos_anchor"/>
    <property type="match status" value="1"/>
</dbReference>
<dbReference type="RefSeq" id="WP_138210369.1">
    <property type="nucleotide sequence ID" value="NZ_CBCRUQ010000005.1"/>
</dbReference>
<accession>A0A4U9RIN6</accession>
<evidence type="ECO:0000313" key="10">
    <source>
        <dbReference type="EMBL" id="VTQ91146.1"/>
    </source>
</evidence>
<feature type="chain" id="PRO_5020767541" evidence="7">
    <location>
        <begin position="28"/>
        <end position="238"/>
    </location>
</feature>
<comment type="subcellular location">
    <subcellularLocation>
        <location evidence="1">Cell envelope</location>
    </subcellularLocation>
</comment>
<organism evidence="10 11">
    <name type="scientific">Hathewaya histolytica</name>
    <name type="common">Clostridium histolyticum</name>
    <dbReference type="NCBI Taxonomy" id="1498"/>
    <lineage>
        <taxon>Bacteria</taxon>
        <taxon>Bacillati</taxon>
        <taxon>Bacillota</taxon>
        <taxon>Clostridia</taxon>
        <taxon>Eubacteriales</taxon>
        <taxon>Clostridiaceae</taxon>
        <taxon>Hathewaya</taxon>
    </lineage>
</organism>
<dbReference type="NCBIfam" id="TIGR01167">
    <property type="entry name" value="LPXTG_anchor"/>
    <property type="match status" value="1"/>
</dbReference>
<dbReference type="Pfam" id="PF05031">
    <property type="entry name" value="NEAT"/>
    <property type="match status" value="1"/>
</dbReference>
<evidence type="ECO:0000256" key="3">
    <source>
        <dbReference type="ARBA" id="ARBA00022525"/>
    </source>
</evidence>
<protein>
    <submittedName>
        <fullName evidence="10">NPQTN cell wall surface anchor protein</fullName>
    </submittedName>
</protein>
<dbReference type="InterPro" id="IPR037250">
    <property type="entry name" value="NEAT_dom_sf"/>
</dbReference>
<dbReference type="SMART" id="SM00725">
    <property type="entry name" value="NEAT"/>
    <property type="match status" value="1"/>
</dbReference>
<feature type="compositionally biased region" description="Basic and acidic residues" evidence="6">
    <location>
        <begin position="169"/>
        <end position="194"/>
    </location>
</feature>
<keyword evidence="5" id="KW-0572">Peptidoglycan-anchor</keyword>
<feature type="region of interest" description="Disordered" evidence="6">
    <location>
        <begin position="169"/>
        <end position="206"/>
    </location>
</feature>